<dbReference type="OrthoDB" id="254209at2"/>
<gene>
    <name evidence="8" type="ORF">NITINOP_2350</name>
</gene>
<evidence type="ECO:0000256" key="2">
    <source>
        <dbReference type="ARBA" id="ARBA00022475"/>
    </source>
</evidence>
<feature type="domain" description="Type II secretion system protein GspF" evidence="7">
    <location>
        <begin position="118"/>
        <end position="239"/>
    </location>
</feature>
<accession>A0A0S4KVU4</accession>
<feature type="transmembrane region" description="Helical" evidence="6">
    <location>
        <begin position="255"/>
        <end position="274"/>
    </location>
</feature>
<dbReference type="AlphaFoldDB" id="A0A0S4KVU4"/>
<sequence length="282" mass="31351">MEPSKVILIVTLLAAAGGAVWWWSLERRRRLALSRLEPARERAKSDRVGRRFPPRYRWVSVAVAGMTMMGCWWCKWPVPFVLAIALIVGVVIGIVESTIASRRVLLLELQLTVVIDGLVGALRVGMALPKAIEVAMREARPPLLGYLQEMVTRLHLGEEAPTVFRELANRIPLESVQLFCLTLSAQWMSGGRVAHALAAVGKTIRDRIEVSRRVRAQAVEAHASVVAMMGISYGVAWIMWRANPASFTTFLTSEWGLVLTSGAMVLQAVGMLWVRKLGQIRY</sequence>
<keyword evidence="2" id="KW-1003">Cell membrane</keyword>
<name>A0A0S4KVU4_9BACT</name>
<comment type="subcellular location">
    <subcellularLocation>
        <location evidence="1">Cell membrane</location>
        <topology evidence="1">Multi-pass membrane protein</topology>
    </subcellularLocation>
</comment>
<keyword evidence="9" id="KW-1185">Reference proteome</keyword>
<organism evidence="8 9">
    <name type="scientific">Candidatus Nitrospira inopinata</name>
    <dbReference type="NCBI Taxonomy" id="1715989"/>
    <lineage>
        <taxon>Bacteria</taxon>
        <taxon>Pseudomonadati</taxon>
        <taxon>Nitrospirota</taxon>
        <taxon>Nitrospiria</taxon>
        <taxon>Nitrospirales</taxon>
        <taxon>Nitrospiraceae</taxon>
        <taxon>Nitrospira</taxon>
    </lineage>
</organism>
<feature type="transmembrane region" description="Helical" evidence="6">
    <location>
        <begin position="221"/>
        <end position="240"/>
    </location>
</feature>
<evidence type="ECO:0000256" key="6">
    <source>
        <dbReference type="SAM" id="Phobius"/>
    </source>
</evidence>
<evidence type="ECO:0000256" key="3">
    <source>
        <dbReference type="ARBA" id="ARBA00022692"/>
    </source>
</evidence>
<dbReference type="RefSeq" id="WP_062485559.1">
    <property type="nucleotide sequence ID" value="NZ_LN885086.1"/>
</dbReference>
<dbReference type="InterPro" id="IPR018076">
    <property type="entry name" value="T2SS_GspF_dom"/>
</dbReference>
<feature type="transmembrane region" description="Helical" evidence="6">
    <location>
        <begin position="79"/>
        <end position="99"/>
    </location>
</feature>
<dbReference type="STRING" id="1715989.NITINOP_2350"/>
<evidence type="ECO:0000313" key="9">
    <source>
        <dbReference type="Proteomes" id="UP000066284"/>
    </source>
</evidence>
<dbReference type="EMBL" id="LN885086">
    <property type="protein sequence ID" value="CUQ67322.1"/>
    <property type="molecule type" value="Genomic_DNA"/>
</dbReference>
<evidence type="ECO:0000256" key="4">
    <source>
        <dbReference type="ARBA" id="ARBA00022989"/>
    </source>
</evidence>
<dbReference type="GO" id="GO:0005886">
    <property type="term" value="C:plasma membrane"/>
    <property type="evidence" value="ECO:0007669"/>
    <property type="project" value="UniProtKB-SubCell"/>
</dbReference>
<evidence type="ECO:0000259" key="7">
    <source>
        <dbReference type="Pfam" id="PF00482"/>
    </source>
</evidence>
<feature type="transmembrane region" description="Helical" evidence="6">
    <location>
        <begin position="6"/>
        <end position="25"/>
    </location>
</feature>
<dbReference type="Pfam" id="PF00482">
    <property type="entry name" value="T2SSF"/>
    <property type="match status" value="1"/>
</dbReference>
<evidence type="ECO:0000256" key="5">
    <source>
        <dbReference type="ARBA" id="ARBA00023136"/>
    </source>
</evidence>
<evidence type="ECO:0000256" key="1">
    <source>
        <dbReference type="ARBA" id="ARBA00004651"/>
    </source>
</evidence>
<reference evidence="9" key="1">
    <citation type="submission" date="2015-09" db="EMBL/GenBank/DDBJ databases">
        <authorList>
            <person name="Daims H."/>
        </authorList>
    </citation>
    <scope>NUCLEOTIDE SEQUENCE [LARGE SCALE GENOMIC DNA]</scope>
</reference>
<dbReference type="Proteomes" id="UP000066284">
    <property type="component" value="Chromosome 1"/>
</dbReference>
<evidence type="ECO:0000313" key="8">
    <source>
        <dbReference type="EMBL" id="CUQ67322.1"/>
    </source>
</evidence>
<proteinExistence type="predicted"/>
<keyword evidence="5 6" id="KW-0472">Membrane</keyword>
<dbReference type="PANTHER" id="PTHR35007">
    <property type="entry name" value="INTEGRAL MEMBRANE PROTEIN-RELATED"/>
    <property type="match status" value="1"/>
</dbReference>
<dbReference type="PANTHER" id="PTHR35007:SF1">
    <property type="entry name" value="PILUS ASSEMBLY PROTEIN"/>
    <property type="match status" value="1"/>
</dbReference>
<keyword evidence="3 6" id="KW-0812">Transmembrane</keyword>
<dbReference type="KEGG" id="nio:NITINOP_2350"/>
<keyword evidence="4 6" id="KW-1133">Transmembrane helix</keyword>
<protein>
    <submittedName>
        <fullName evidence="8">Putative Type II secretion system protein</fullName>
    </submittedName>
</protein>